<gene>
    <name evidence="1" type="ORF">RHO25_012270</name>
</gene>
<dbReference type="Proteomes" id="UP001302367">
    <property type="component" value="Chromosome 8"/>
</dbReference>
<evidence type="ECO:0000313" key="1">
    <source>
        <dbReference type="EMBL" id="WPB07609.1"/>
    </source>
</evidence>
<keyword evidence="2" id="KW-1185">Reference proteome</keyword>
<sequence>MAAPAPIQVLIASDGDVEMQAKAIHILRVRSKVLLGSFAEDIDFARICKDGNDLFNLNLRQEHDGEALLHMFALLHDEPHYLPSLLTPSQLMGLAAVIDQYDVKNAVIPRINELITGVDGTALQHSKITSQQL</sequence>
<accession>A0ABZ0P805</accession>
<protein>
    <recommendedName>
        <fullName evidence="3">BTB domain-containing protein</fullName>
    </recommendedName>
</protein>
<reference evidence="1 2" key="1">
    <citation type="submission" date="2023-09" db="EMBL/GenBank/DDBJ databases">
        <title>Complete-Gapless Cercospora beticola genome.</title>
        <authorList>
            <person name="Wyatt N.A."/>
            <person name="Spanner R.E."/>
            <person name="Bolton M.D."/>
        </authorList>
    </citation>
    <scope>NUCLEOTIDE SEQUENCE [LARGE SCALE GENOMIC DNA]</scope>
    <source>
        <strain evidence="1">Cb09-40</strain>
    </source>
</reference>
<name>A0ABZ0P805_CERBT</name>
<dbReference type="GeneID" id="90644818"/>
<proteinExistence type="predicted"/>
<dbReference type="RefSeq" id="XP_065459581.1">
    <property type="nucleotide sequence ID" value="XM_065603509.1"/>
</dbReference>
<dbReference type="EMBL" id="CP134191">
    <property type="protein sequence ID" value="WPB07609.1"/>
    <property type="molecule type" value="Genomic_DNA"/>
</dbReference>
<evidence type="ECO:0000313" key="2">
    <source>
        <dbReference type="Proteomes" id="UP001302367"/>
    </source>
</evidence>
<evidence type="ECO:0008006" key="3">
    <source>
        <dbReference type="Google" id="ProtNLM"/>
    </source>
</evidence>
<organism evidence="1 2">
    <name type="scientific">Cercospora beticola</name>
    <name type="common">Sugarbeet leaf spot fungus</name>
    <dbReference type="NCBI Taxonomy" id="122368"/>
    <lineage>
        <taxon>Eukaryota</taxon>
        <taxon>Fungi</taxon>
        <taxon>Dikarya</taxon>
        <taxon>Ascomycota</taxon>
        <taxon>Pezizomycotina</taxon>
        <taxon>Dothideomycetes</taxon>
        <taxon>Dothideomycetidae</taxon>
        <taxon>Mycosphaerellales</taxon>
        <taxon>Mycosphaerellaceae</taxon>
        <taxon>Cercospora</taxon>
    </lineage>
</organism>